<feature type="binding site" evidence="13">
    <location>
        <begin position="32"/>
        <end position="39"/>
    </location>
    <ligand>
        <name>ATP</name>
        <dbReference type="ChEBI" id="CHEBI:30616"/>
    </ligand>
</feature>
<dbReference type="EMBL" id="SGBC01000003">
    <property type="protein sequence ID" value="RZD15990.1"/>
    <property type="molecule type" value="Genomic_DNA"/>
</dbReference>
<evidence type="ECO:0000256" key="9">
    <source>
        <dbReference type="ARBA" id="ARBA00022840"/>
    </source>
</evidence>
<dbReference type="PANTHER" id="PTHR11055:SF1">
    <property type="entry name" value="PAPS SYNTHETASE, ISOFORM D"/>
    <property type="match status" value="1"/>
</dbReference>
<gene>
    <name evidence="13 16" type="primary">cysC</name>
    <name evidence="16" type="ORF">EVJ46_07270</name>
</gene>
<reference evidence="16 17" key="1">
    <citation type="journal article" date="2019" name="ISME J.">
        <title>Insights into ecological role of a new deltaproteobacterial order Candidatus Acidulodesulfobacterales by metagenomics and metatranscriptomics.</title>
        <authorList>
            <person name="Tan S."/>
            <person name="Liu J."/>
            <person name="Fang Y."/>
            <person name="Hedlund B.P."/>
            <person name="Lian Z.H."/>
            <person name="Huang L.Y."/>
            <person name="Li J.T."/>
            <person name="Huang L.N."/>
            <person name="Li W.J."/>
            <person name="Jiang H.C."/>
            <person name="Dong H.L."/>
            <person name="Shu W.S."/>
        </authorList>
    </citation>
    <scope>NUCLEOTIDE SEQUENCE [LARGE SCALE GENOMIC DNA]</scope>
    <source>
        <strain evidence="16">AP2</strain>
    </source>
</reference>
<evidence type="ECO:0000256" key="3">
    <source>
        <dbReference type="ARBA" id="ARBA00004806"/>
    </source>
</evidence>
<protein>
    <recommendedName>
        <fullName evidence="5 13">Adenylyl-sulfate kinase</fullName>
        <ecNumber evidence="5 13">2.7.1.25</ecNumber>
    </recommendedName>
    <alternativeName>
        <fullName evidence="11 13">APS kinase</fullName>
    </alternativeName>
    <alternativeName>
        <fullName evidence="12 13">ATP adenosine-5'-phosphosulfate 3'-phosphotransferase</fullName>
    </alternativeName>
    <alternativeName>
        <fullName evidence="10 13">Adenosine-5'-phosphosulfate kinase</fullName>
    </alternativeName>
</protein>
<keyword evidence="7 13" id="KW-0547">Nucleotide-binding</keyword>
<dbReference type="PANTHER" id="PTHR11055">
    <property type="entry name" value="BIFUNCTIONAL 3'-PHOSPHOADENOSINE 5'-PHOSPHOSULFATE SYNTHASE"/>
    <property type="match status" value="1"/>
</dbReference>
<dbReference type="GO" id="GO:0005524">
    <property type="term" value="F:ATP binding"/>
    <property type="evidence" value="ECO:0007669"/>
    <property type="project" value="UniProtKB-UniRule"/>
</dbReference>
<evidence type="ECO:0000256" key="12">
    <source>
        <dbReference type="ARBA" id="ARBA00031464"/>
    </source>
</evidence>
<dbReference type="Proteomes" id="UP000316562">
    <property type="component" value="Unassembled WGS sequence"/>
</dbReference>
<evidence type="ECO:0000256" key="5">
    <source>
        <dbReference type="ARBA" id="ARBA00012121"/>
    </source>
</evidence>
<dbReference type="InterPro" id="IPR002891">
    <property type="entry name" value="APS"/>
</dbReference>
<dbReference type="HAMAP" id="MF_00065">
    <property type="entry name" value="Adenylyl_sulf_kinase"/>
    <property type="match status" value="1"/>
</dbReference>
<evidence type="ECO:0000256" key="2">
    <source>
        <dbReference type="ARBA" id="ARBA00002632"/>
    </source>
</evidence>
<dbReference type="Gene3D" id="3.40.50.300">
    <property type="entry name" value="P-loop containing nucleotide triphosphate hydrolases"/>
    <property type="match status" value="1"/>
</dbReference>
<evidence type="ECO:0000256" key="13">
    <source>
        <dbReference type="HAMAP-Rule" id="MF_00065"/>
    </source>
</evidence>
<dbReference type="CDD" id="cd02027">
    <property type="entry name" value="APSK"/>
    <property type="match status" value="1"/>
</dbReference>
<dbReference type="AlphaFoldDB" id="A0A519BFE5"/>
<accession>A0A519BFE5</accession>
<dbReference type="InterPro" id="IPR027417">
    <property type="entry name" value="P-loop_NTPase"/>
</dbReference>
<keyword evidence="8 13" id="KW-0418">Kinase</keyword>
<keyword evidence="9 13" id="KW-0067">ATP-binding</keyword>
<dbReference type="SUPFAM" id="SSF52540">
    <property type="entry name" value="P-loop containing nucleoside triphosphate hydrolases"/>
    <property type="match status" value="1"/>
</dbReference>
<sequence>MTSNVVWQKHIIKREDREKLNGHRGFVLWFTGLSGSGKSTIAGLLEAELHKKKFHTYLMDGDNIRHRLNTDLGFSDFDRNENIRRTAEIARLFADAGLITIVPFISPFRDGRQYAKEIIGEDDFVEVFIDAPLCDCAARDAKGWYKKAFDGEIDNYTGVDSPYEKPLSADLHIKTPNIRFEEAVRKIIDYIKKNELLNL</sequence>
<comment type="pathway">
    <text evidence="3 13 14">Sulfur metabolism; hydrogen sulfide biosynthesis; sulfite from sulfate: step 2/3.</text>
</comment>
<evidence type="ECO:0000259" key="15">
    <source>
        <dbReference type="Pfam" id="PF01583"/>
    </source>
</evidence>
<dbReference type="InterPro" id="IPR059117">
    <property type="entry name" value="APS_kinase_dom"/>
</dbReference>
<evidence type="ECO:0000256" key="10">
    <source>
        <dbReference type="ARBA" id="ARBA00029724"/>
    </source>
</evidence>
<organism evidence="16 17">
    <name type="scientific">Acididesulfobacter guangdongensis</name>
    <dbReference type="NCBI Taxonomy" id="2597225"/>
    <lineage>
        <taxon>Bacteria</taxon>
        <taxon>Deltaproteobacteria</taxon>
        <taxon>Candidatus Acidulodesulfobacterales</taxon>
        <taxon>Candidatus Acididesulfobacter</taxon>
    </lineage>
</organism>
<keyword evidence="13" id="KW-0597">Phosphoprotein</keyword>
<dbReference type="UniPathway" id="UPA00140">
    <property type="reaction ID" value="UER00205"/>
</dbReference>
<evidence type="ECO:0000256" key="14">
    <source>
        <dbReference type="RuleBase" id="RU004347"/>
    </source>
</evidence>
<evidence type="ECO:0000313" key="17">
    <source>
        <dbReference type="Proteomes" id="UP000316562"/>
    </source>
</evidence>
<feature type="domain" description="APS kinase" evidence="15">
    <location>
        <begin position="24"/>
        <end position="174"/>
    </location>
</feature>
<comment type="function">
    <text evidence="2 13 14">Catalyzes the synthesis of activated sulfate.</text>
</comment>
<dbReference type="GO" id="GO:0004020">
    <property type="term" value="F:adenylylsulfate kinase activity"/>
    <property type="evidence" value="ECO:0007669"/>
    <property type="project" value="UniProtKB-UniRule"/>
</dbReference>
<evidence type="ECO:0000256" key="6">
    <source>
        <dbReference type="ARBA" id="ARBA00022679"/>
    </source>
</evidence>
<name>A0A519BFE5_ACIG2</name>
<dbReference type="EC" id="2.7.1.25" evidence="5 13"/>
<feature type="active site" description="Phosphoserine intermediate" evidence="13">
    <location>
        <position position="106"/>
    </location>
</feature>
<comment type="catalytic activity">
    <reaction evidence="1 13 14">
        <text>adenosine 5'-phosphosulfate + ATP = 3'-phosphoadenylyl sulfate + ADP + H(+)</text>
        <dbReference type="Rhea" id="RHEA:24152"/>
        <dbReference type="ChEBI" id="CHEBI:15378"/>
        <dbReference type="ChEBI" id="CHEBI:30616"/>
        <dbReference type="ChEBI" id="CHEBI:58243"/>
        <dbReference type="ChEBI" id="CHEBI:58339"/>
        <dbReference type="ChEBI" id="CHEBI:456216"/>
        <dbReference type="EC" id="2.7.1.25"/>
    </reaction>
</comment>
<dbReference type="GO" id="GO:0070814">
    <property type="term" value="P:hydrogen sulfide biosynthetic process"/>
    <property type="evidence" value="ECO:0007669"/>
    <property type="project" value="UniProtKB-UniRule"/>
</dbReference>
<keyword evidence="6 13" id="KW-0808">Transferase</keyword>
<evidence type="ECO:0000256" key="11">
    <source>
        <dbReference type="ARBA" id="ARBA00031393"/>
    </source>
</evidence>
<evidence type="ECO:0000313" key="16">
    <source>
        <dbReference type="EMBL" id="RZD15990.1"/>
    </source>
</evidence>
<proteinExistence type="inferred from homology"/>
<dbReference type="Pfam" id="PF01583">
    <property type="entry name" value="APS_kinase"/>
    <property type="match status" value="1"/>
</dbReference>
<dbReference type="NCBIfam" id="NF003013">
    <property type="entry name" value="PRK03846.1"/>
    <property type="match status" value="1"/>
</dbReference>
<dbReference type="NCBIfam" id="TIGR00455">
    <property type="entry name" value="apsK"/>
    <property type="match status" value="1"/>
</dbReference>
<evidence type="ECO:0000256" key="7">
    <source>
        <dbReference type="ARBA" id="ARBA00022741"/>
    </source>
</evidence>
<evidence type="ECO:0000256" key="1">
    <source>
        <dbReference type="ARBA" id="ARBA00001823"/>
    </source>
</evidence>
<dbReference type="GO" id="GO:0000103">
    <property type="term" value="P:sulfate assimilation"/>
    <property type="evidence" value="ECO:0007669"/>
    <property type="project" value="UniProtKB-UniRule"/>
</dbReference>
<evidence type="ECO:0000256" key="4">
    <source>
        <dbReference type="ARBA" id="ARBA00007008"/>
    </source>
</evidence>
<comment type="caution">
    <text evidence="16">The sequence shown here is derived from an EMBL/GenBank/DDBJ whole genome shotgun (WGS) entry which is preliminary data.</text>
</comment>
<comment type="similarity">
    <text evidence="4 13 14">Belongs to the APS kinase family.</text>
</comment>
<evidence type="ECO:0000256" key="8">
    <source>
        <dbReference type="ARBA" id="ARBA00022777"/>
    </source>
</evidence>